<proteinExistence type="predicted"/>
<comment type="caution">
    <text evidence="2">The sequence shown here is derived from an EMBL/GenBank/DDBJ whole genome shotgun (WGS) entry which is preliminary data.</text>
</comment>
<dbReference type="VEuPathDB" id="FungiDB:EYZ11_000679"/>
<keyword evidence="3" id="KW-1185">Reference proteome</keyword>
<organism evidence="2 3">
    <name type="scientific">Aspergillus tanneri</name>
    <dbReference type="NCBI Taxonomy" id="1220188"/>
    <lineage>
        <taxon>Eukaryota</taxon>
        <taxon>Fungi</taxon>
        <taxon>Dikarya</taxon>
        <taxon>Ascomycota</taxon>
        <taxon>Pezizomycotina</taxon>
        <taxon>Eurotiomycetes</taxon>
        <taxon>Eurotiomycetidae</taxon>
        <taxon>Eurotiales</taxon>
        <taxon>Aspergillaceae</taxon>
        <taxon>Aspergillus</taxon>
        <taxon>Aspergillus subgen. Circumdati</taxon>
    </lineage>
</organism>
<name>A0A4S3JWQ3_9EURO</name>
<accession>A0A4S3JWQ3</accession>
<feature type="region of interest" description="Disordered" evidence="1">
    <location>
        <begin position="1"/>
        <end position="25"/>
    </location>
</feature>
<dbReference type="EMBL" id="SOSA01000010">
    <property type="protein sequence ID" value="THC99867.1"/>
    <property type="molecule type" value="Genomic_DNA"/>
</dbReference>
<protein>
    <submittedName>
        <fullName evidence="2">Uncharacterized protein</fullName>
    </submittedName>
</protein>
<evidence type="ECO:0000313" key="2">
    <source>
        <dbReference type="EMBL" id="THC99867.1"/>
    </source>
</evidence>
<reference evidence="2 3" key="1">
    <citation type="submission" date="2019-03" db="EMBL/GenBank/DDBJ databases">
        <title>The genome sequence of a newly discovered highly antifungal drug resistant Aspergillus species, Aspergillus tanneri NIH 1004.</title>
        <authorList>
            <person name="Mounaud S."/>
            <person name="Singh I."/>
            <person name="Joardar V."/>
            <person name="Pakala S."/>
            <person name="Pakala S."/>
            <person name="Venepally P."/>
            <person name="Hoover J."/>
            <person name="Nierman W."/>
            <person name="Chung J."/>
            <person name="Losada L."/>
        </authorList>
    </citation>
    <scope>NUCLEOTIDE SEQUENCE [LARGE SCALE GENOMIC DNA]</scope>
    <source>
        <strain evidence="2 3">NIH1004</strain>
    </source>
</reference>
<evidence type="ECO:0000313" key="3">
    <source>
        <dbReference type="Proteomes" id="UP000308092"/>
    </source>
</evidence>
<dbReference type="AlphaFoldDB" id="A0A4S3JWQ3"/>
<evidence type="ECO:0000256" key="1">
    <source>
        <dbReference type="SAM" id="MobiDB-lite"/>
    </source>
</evidence>
<gene>
    <name evidence="2" type="ORF">EYZ11_000679</name>
</gene>
<sequence>MAAAIGAPSIRNPESAKSGAVISTA</sequence>
<dbReference type="Proteomes" id="UP000308092">
    <property type="component" value="Unassembled WGS sequence"/>
</dbReference>